<dbReference type="Proteomes" id="UP000017396">
    <property type="component" value="Chromosome"/>
</dbReference>
<dbReference type="EMBL" id="CP003587">
    <property type="protein sequence ID" value="AGY59024.1"/>
    <property type="molecule type" value="Genomic_DNA"/>
</dbReference>
<dbReference type="CDD" id="cd07817">
    <property type="entry name" value="SRPBCC_8"/>
    <property type="match status" value="1"/>
</dbReference>
<dbReference type="KEGG" id="glj:GKIL_2778"/>
<dbReference type="HOGENOM" id="CLU_119719_0_0_3"/>
<dbReference type="RefSeq" id="WP_023174237.1">
    <property type="nucleotide sequence ID" value="NC_022600.1"/>
</dbReference>
<dbReference type="InterPro" id="IPR047137">
    <property type="entry name" value="ORF3"/>
</dbReference>
<dbReference type="STRING" id="1183438.GKIL_2778"/>
<reference evidence="2 3" key="1">
    <citation type="journal article" date="2013" name="PLoS ONE">
        <title>Cultivation and Complete Genome Sequencing of Gloeobacter kilaueensis sp. nov., from a Lava Cave in Kilauea Caldera, Hawai'i.</title>
        <authorList>
            <person name="Saw J.H."/>
            <person name="Schatz M."/>
            <person name="Brown M.V."/>
            <person name="Kunkel D.D."/>
            <person name="Foster J.S."/>
            <person name="Shick H."/>
            <person name="Christensen S."/>
            <person name="Hou S."/>
            <person name="Wan X."/>
            <person name="Donachie S.P."/>
        </authorList>
    </citation>
    <scope>NUCLEOTIDE SEQUENCE [LARGE SCALE GENOMIC DNA]</scope>
    <source>
        <strain evidence="3">JS</strain>
    </source>
</reference>
<dbReference type="Pfam" id="PF03364">
    <property type="entry name" value="Polyketide_cyc"/>
    <property type="match status" value="1"/>
</dbReference>
<dbReference type="OrthoDB" id="539786at2"/>
<dbReference type="PANTHER" id="PTHR33824:SF7">
    <property type="entry name" value="POLYKETIDE CYCLASE_DEHYDRASE AND LIPID TRANSPORT SUPERFAMILY PROTEIN"/>
    <property type="match status" value="1"/>
</dbReference>
<evidence type="ECO:0000259" key="1">
    <source>
        <dbReference type="Pfam" id="PF03364"/>
    </source>
</evidence>
<gene>
    <name evidence="2" type="ORF">GKIL_2778</name>
</gene>
<accession>U5QN43</accession>
<protein>
    <submittedName>
        <fullName evidence="2">Cyclase/dehydrase</fullName>
    </submittedName>
</protein>
<keyword evidence="3" id="KW-1185">Reference proteome</keyword>
<dbReference type="InterPro" id="IPR023393">
    <property type="entry name" value="START-like_dom_sf"/>
</dbReference>
<evidence type="ECO:0000313" key="2">
    <source>
        <dbReference type="EMBL" id="AGY59024.1"/>
    </source>
</evidence>
<dbReference type="PANTHER" id="PTHR33824">
    <property type="entry name" value="POLYKETIDE CYCLASE/DEHYDRASE AND LIPID TRANSPORT SUPERFAMILY PROTEIN"/>
    <property type="match status" value="1"/>
</dbReference>
<name>U5QN43_GLOK1</name>
<organism evidence="2 3">
    <name type="scientific">Gloeobacter kilaueensis (strain ATCC BAA-2537 / CCAP 1431/1 / ULC 316 / JS1)</name>
    <dbReference type="NCBI Taxonomy" id="1183438"/>
    <lineage>
        <taxon>Bacteria</taxon>
        <taxon>Bacillati</taxon>
        <taxon>Cyanobacteriota</taxon>
        <taxon>Cyanophyceae</taxon>
        <taxon>Gloeobacterales</taxon>
        <taxon>Gloeobacteraceae</taxon>
        <taxon>Gloeobacter</taxon>
    </lineage>
</organism>
<dbReference type="eggNOG" id="COG5637">
    <property type="taxonomic scope" value="Bacteria"/>
</dbReference>
<proteinExistence type="predicted"/>
<feature type="domain" description="Coenzyme Q-binding protein COQ10 START" evidence="1">
    <location>
        <begin position="10"/>
        <end position="118"/>
    </location>
</feature>
<dbReference type="Gene3D" id="3.30.530.20">
    <property type="match status" value="1"/>
</dbReference>
<dbReference type="InterPro" id="IPR005031">
    <property type="entry name" value="COQ10_START"/>
</dbReference>
<dbReference type="AlphaFoldDB" id="U5QN43"/>
<evidence type="ECO:0000313" key="3">
    <source>
        <dbReference type="Proteomes" id="UP000017396"/>
    </source>
</evidence>
<dbReference type="SUPFAM" id="SSF55961">
    <property type="entry name" value="Bet v1-like"/>
    <property type="match status" value="1"/>
</dbReference>
<dbReference type="PATRIC" id="fig|1183438.3.peg.2738"/>
<sequence length="150" mass="17167">MIERSIEVEVAAPLAAVYAIWADLENLPRWMRFVKSVRILPGTEDLSRWQFGLAAPLVVEWTSRITRRIPLRLIAWESVSGLTNRGSAEFFPTERGCRLKLTLSFDSPSGLAGEFLQRLGVERWVDENLIDDLRRFQSLVEQDTPRQPVA</sequence>